<dbReference type="InterPro" id="IPR025380">
    <property type="entry name" value="DUF4369"/>
</dbReference>
<feature type="chain" id="PRO_5022934485" evidence="6">
    <location>
        <begin position="21"/>
        <end position="387"/>
    </location>
</feature>
<dbReference type="PANTHER" id="PTHR42852">
    <property type="entry name" value="THIOL:DISULFIDE INTERCHANGE PROTEIN DSBE"/>
    <property type="match status" value="1"/>
</dbReference>
<evidence type="ECO:0000256" key="5">
    <source>
        <dbReference type="SAM" id="Coils"/>
    </source>
</evidence>
<evidence type="ECO:0000256" key="1">
    <source>
        <dbReference type="ARBA" id="ARBA00004196"/>
    </source>
</evidence>
<dbReference type="InterPro" id="IPR050553">
    <property type="entry name" value="Thioredoxin_ResA/DsbE_sf"/>
</dbReference>
<sequence length="387" mass="42056">MKYNMKSFLLIGAVLGMANACNKATTPTTSITGSDSAGYQINGQLTNAPAGSKVYLSELGTTQFIARDTATLDDKGHFSFKGTAPEAGLYQVKLTDANQVLVALDNKSSLELSGDATSLGTNYTVKGSKDSELLQQLSRTMQQSKGEMQKLEQRYTQAASSNRPDSMKVIEKQFFAAQARNAAAVKQLVRQNPNSVVSAFAVGNLLNPDEQFVFADSMATQFKKTLPDSRYTKELTARLDPLRSTALGVVAPEIKLAAPDGKEVALSSLRGKYVLIDFWASWCGPCRQENPNVVKAYNKFKGKGFEIYSVSFDQDRAKWLKAIEKDGLTWTHVSDLKGWESAAGQTYSVKSIPQSVLLDPQGRIIAKNLRGEALDDKLASLLGGKPL</sequence>
<dbReference type="Pfam" id="PF00578">
    <property type="entry name" value="AhpC-TSA"/>
    <property type="match status" value="1"/>
</dbReference>
<keyword evidence="2" id="KW-0201">Cytochrome c-type biogenesis</keyword>
<evidence type="ECO:0000313" key="8">
    <source>
        <dbReference type="EMBL" id="QDA61901.1"/>
    </source>
</evidence>
<dbReference type="SUPFAM" id="SSF52833">
    <property type="entry name" value="Thioredoxin-like"/>
    <property type="match status" value="1"/>
</dbReference>
<keyword evidence="3" id="KW-1015">Disulfide bond</keyword>
<feature type="signal peptide" evidence="6">
    <location>
        <begin position="1"/>
        <end position="20"/>
    </location>
</feature>
<dbReference type="CDD" id="cd02966">
    <property type="entry name" value="TlpA_like_family"/>
    <property type="match status" value="1"/>
</dbReference>
<feature type="coiled-coil region" evidence="5">
    <location>
        <begin position="134"/>
        <end position="161"/>
    </location>
</feature>
<dbReference type="Pfam" id="PF14289">
    <property type="entry name" value="DUF4369"/>
    <property type="match status" value="1"/>
</dbReference>
<evidence type="ECO:0000256" key="4">
    <source>
        <dbReference type="ARBA" id="ARBA00023284"/>
    </source>
</evidence>
<reference evidence="8 9" key="1">
    <citation type="submission" date="2019-06" db="EMBL/GenBank/DDBJ databases">
        <authorList>
            <person name="Srinivasan S."/>
        </authorList>
    </citation>
    <scope>NUCLEOTIDE SEQUENCE [LARGE SCALE GENOMIC DNA]</scope>
    <source>
        <strain evidence="8 9">17J68-5</strain>
    </source>
</reference>
<keyword evidence="9" id="KW-1185">Reference proteome</keyword>
<evidence type="ECO:0000256" key="3">
    <source>
        <dbReference type="ARBA" id="ARBA00023157"/>
    </source>
</evidence>
<dbReference type="InterPro" id="IPR000866">
    <property type="entry name" value="AhpC/TSA"/>
</dbReference>
<dbReference type="GO" id="GO:0030313">
    <property type="term" value="C:cell envelope"/>
    <property type="evidence" value="ECO:0007669"/>
    <property type="project" value="UniProtKB-SubCell"/>
</dbReference>
<dbReference type="GO" id="GO:0017004">
    <property type="term" value="P:cytochrome complex assembly"/>
    <property type="evidence" value="ECO:0007669"/>
    <property type="project" value="UniProtKB-KW"/>
</dbReference>
<dbReference type="InterPro" id="IPR017937">
    <property type="entry name" value="Thioredoxin_CS"/>
</dbReference>
<name>A0A5B8A398_9BACT</name>
<evidence type="ECO:0000259" key="7">
    <source>
        <dbReference type="PROSITE" id="PS51352"/>
    </source>
</evidence>
<dbReference type="EMBL" id="CP040896">
    <property type="protein sequence ID" value="QDA61901.1"/>
    <property type="molecule type" value="Genomic_DNA"/>
</dbReference>
<accession>A0A5B8A398</accession>
<evidence type="ECO:0000313" key="9">
    <source>
        <dbReference type="Proteomes" id="UP000305398"/>
    </source>
</evidence>
<comment type="subcellular location">
    <subcellularLocation>
        <location evidence="1">Cell envelope</location>
    </subcellularLocation>
</comment>
<evidence type="ECO:0000256" key="2">
    <source>
        <dbReference type="ARBA" id="ARBA00022748"/>
    </source>
</evidence>
<dbReference type="OrthoDB" id="6399635at2"/>
<gene>
    <name evidence="8" type="ORF">FHG12_18155</name>
</gene>
<dbReference type="InterPro" id="IPR013766">
    <property type="entry name" value="Thioredoxin_domain"/>
</dbReference>
<feature type="domain" description="Thioredoxin" evidence="7">
    <location>
        <begin position="245"/>
        <end position="387"/>
    </location>
</feature>
<dbReference type="PROSITE" id="PS51352">
    <property type="entry name" value="THIOREDOXIN_2"/>
    <property type="match status" value="1"/>
</dbReference>
<dbReference type="PROSITE" id="PS00194">
    <property type="entry name" value="THIOREDOXIN_1"/>
    <property type="match status" value="1"/>
</dbReference>
<dbReference type="Gene3D" id="3.40.30.10">
    <property type="entry name" value="Glutaredoxin"/>
    <property type="match status" value="1"/>
</dbReference>
<dbReference type="GO" id="GO:0016491">
    <property type="term" value="F:oxidoreductase activity"/>
    <property type="evidence" value="ECO:0007669"/>
    <property type="project" value="InterPro"/>
</dbReference>
<keyword evidence="6" id="KW-0732">Signal</keyword>
<dbReference type="GO" id="GO:0016209">
    <property type="term" value="F:antioxidant activity"/>
    <property type="evidence" value="ECO:0007669"/>
    <property type="project" value="InterPro"/>
</dbReference>
<protein>
    <submittedName>
        <fullName evidence="8">AhpC/TSA family protein</fullName>
    </submittedName>
</protein>
<proteinExistence type="predicted"/>
<dbReference type="PANTHER" id="PTHR42852:SF6">
    <property type="entry name" value="THIOL:DISULFIDE INTERCHANGE PROTEIN DSBE"/>
    <property type="match status" value="1"/>
</dbReference>
<dbReference type="InterPro" id="IPR036249">
    <property type="entry name" value="Thioredoxin-like_sf"/>
</dbReference>
<keyword evidence="4" id="KW-0676">Redox-active center</keyword>
<evidence type="ECO:0000256" key="6">
    <source>
        <dbReference type="SAM" id="SignalP"/>
    </source>
</evidence>
<keyword evidence="5" id="KW-0175">Coiled coil</keyword>
<dbReference type="AlphaFoldDB" id="A0A5B8A398"/>
<dbReference type="Proteomes" id="UP000305398">
    <property type="component" value="Chromosome"/>
</dbReference>
<dbReference type="KEGG" id="hyj:FHG12_18155"/>
<organism evidence="8 9">
    <name type="scientific">Hymenobacter jejuensis</name>
    <dbReference type="NCBI Taxonomy" id="2502781"/>
    <lineage>
        <taxon>Bacteria</taxon>
        <taxon>Pseudomonadati</taxon>
        <taxon>Bacteroidota</taxon>
        <taxon>Cytophagia</taxon>
        <taxon>Cytophagales</taxon>
        <taxon>Hymenobacteraceae</taxon>
        <taxon>Hymenobacter</taxon>
    </lineage>
</organism>